<dbReference type="GO" id="GO:0005741">
    <property type="term" value="C:mitochondrial outer membrane"/>
    <property type="evidence" value="ECO:0007669"/>
    <property type="project" value="UniProtKB-SubCell"/>
</dbReference>
<dbReference type="InterPro" id="IPR018108">
    <property type="entry name" value="MCP_transmembrane"/>
</dbReference>
<protein>
    <submittedName>
        <fullName evidence="12">Mitochondrial carrier-like protein</fullName>
    </submittedName>
</protein>
<dbReference type="STRING" id="407821.A0A087TTD9"/>
<keyword evidence="7" id="KW-0496">Mitochondrion</keyword>
<evidence type="ECO:0000256" key="3">
    <source>
        <dbReference type="ARBA" id="ARBA00022692"/>
    </source>
</evidence>
<evidence type="ECO:0000256" key="5">
    <source>
        <dbReference type="ARBA" id="ARBA00022787"/>
    </source>
</evidence>
<dbReference type="Gene3D" id="1.50.40.10">
    <property type="entry name" value="Mitochondrial carrier domain"/>
    <property type="match status" value="1"/>
</dbReference>
<keyword evidence="8 9" id="KW-0472">Membrane</keyword>
<reference evidence="12 13" key="1">
    <citation type="submission" date="2013-11" db="EMBL/GenBank/DDBJ databases">
        <title>Genome sequencing of Stegodyphus mimosarum.</title>
        <authorList>
            <person name="Bechsgaard J."/>
        </authorList>
    </citation>
    <scope>NUCLEOTIDE SEQUENCE [LARGE SCALE GENOMIC DNA]</scope>
</reference>
<evidence type="ECO:0000256" key="4">
    <source>
        <dbReference type="ARBA" id="ARBA00022737"/>
    </source>
</evidence>
<dbReference type="EMBL" id="KK116647">
    <property type="protein sequence ID" value="KFM68378.1"/>
    <property type="molecule type" value="Genomic_DNA"/>
</dbReference>
<evidence type="ECO:0000256" key="7">
    <source>
        <dbReference type="ARBA" id="ARBA00023128"/>
    </source>
</evidence>
<evidence type="ECO:0000256" key="9">
    <source>
        <dbReference type="PROSITE-ProRule" id="PRU00282"/>
    </source>
</evidence>
<keyword evidence="6 11" id="KW-1133">Transmembrane helix</keyword>
<dbReference type="AlphaFoldDB" id="A0A087TTD9"/>
<organism evidence="12 13">
    <name type="scientific">Stegodyphus mimosarum</name>
    <name type="common">African social velvet spider</name>
    <dbReference type="NCBI Taxonomy" id="407821"/>
    <lineage>
        <taxon>Eukaryota</taxon>
        <taxon>Metazoa</taxon>
        <taxon>Ecdysozoa</taxon>
        <taxon>Arthropoda</taxon>
        <taxon>Chelicerata</taxon>
        <taxon>Arachnida</taxon>
        <taxon>Araneae</taxon>
        <taxon>Araneomorphae</taxon>
        <taxon>Entelegynae</taxon>
        <taxon>Eresoidea</taxon>
        <taxon>Eresidae</taxon>
        <taxon>Stegodyphus</taxon>
    </lineage>
</organism>
<keyword evidence="13" id="KW-1185">Reference proteome</keyword>
<accession>A0A087TTD9</accession>
<dbReference type="PANTHER" id="PTHR10780:SF18">
    <property type="entry name" value="LD43650P"/>
    <property type="match status" value="1"/>
</dbReference>
<dbReference type="OrthoDB" id="10253709at2759"/>
<feature type="repeat" description="Solcar" evidence="9">
    <location>
        <begin position="129"/>
        <end position="218"/>
    </location>
</feature>
<dbReference type="OMA" id="CERTLEY"/>
<dbReference type="InterPro" id="IPR023395">
    <property type="entry name" value="MCP_dom_sf"/>
</dbReference>
<dbReference type="PROSITE" id="PS50920">
    <property type="entry name" value="SOLCAR"/>
    <property type="match status" value="2"/>
</dbReference>
<evidence type="ECO:0000256" key="10">
    <source>
        <dbReference type="RuleBase" id="RU000488"/>
    </source>
</evidence>
<feature type="repeat" description="Solcar" evidence="9">
    <location>
        <begin position="16"/>
        <end position="110"/>
    </location>
</feature>
<comment type="similarity">
    <text evidence="2 10">Belongs to the mitochondrial carrier (TC 2.A.29) family.</text>
</comment>
<keyword evidence="5" id="KW-1000">Mitochondrion outer membrane</keyword>
<comment type="subcellular location">
    <subcellularLocation>
        <location evidence="1">Mitochondrion outer membrane</location>
        <topology evidence="1">Multi-pass membrane protein</topology>
    </subcellularLocation>
</comment>
<evidence type="ECO:0000256" key="1">
    <source>
        <dbReference type="ARBA" id="ARBA00004374"/>
    </source>
</evidence>
<keyword evidence="3 9" id="KW-0812">Transmembrane</keyword>
<dbReference type="Pfam" id="PF00153">
    <property type="entry name" value="Mito_carr"/>
    <property type="match status" value="2"/>
</dbReference>
<keyword evidence="10" id="KW-0813">Transport</keyword>
<evidence type="ECO:0000313" key="13">
    <source>
        <dbReference type="Proteomes" id="UP000054359"/>
    </source>
</evidence>
<dbReference type="Proteomes" id="UP000054359">
    <property type="component" value="Unassembled WGS sequence"/>
</dbReference>
<keyword evidence="4" id="KW-0677">Repeat</keyword>
<dbReference type="SUPFAM" id="SSF103506">
    <property type="entry name" value="Mitochondrial carrier"/>
    <property type="match status" value="1"/>
</dbReference>
<dbReference type="PANTHER" id="PTHR10780">
    <property type="entry name" value="MITOCHONDRIAL CARRIER HOMOLOG"/>
    <property type="match status" value="1"/>
</dbReference>
<evidence type="ECO:0000313" key="12">
    <source>
        <dbReference type="EMBL" id="KFM68378.1"/>
    </source>
</evidence>
<name>A0A087TTD9_STEMI</name>
<feature type="transmembrane region" description="Helical" evidence="11">
    <location>
        <begin position="232"/>
        <end position="253"/>
    </location>
</feature>
<feature type="non-terminal residue" evidence="12">
    <location>
        <position position="322"/>
    </location>
</feature>
<evidence type="ECO:0000256" key="8">
    <source>
        <dbReference type="ARBA" id="ARBA00023136"/>
    </source>
</evidence>
<evidence type="ECO:0000256" key="6">
    <source>
        <dbReference type="ARBA" id="ARBA00022989"/>
    </source>
</evidence>
<gene>
    <name evidence="12" type="ORF">X975_06930</name>
</gene>
<proteinExistence type="inferred from homology"/>
<sequence>MAFLHNRGDITAQRVEWFELFGRLGVSAAGYPLEYVKVLIQIGHEPLPPRPTRTIFGRPALALPGVFTYMKHIKKVDGYLGLYRGLLPKLCTNLLSGFTYRVVLERLPSLDPEGLLEKQEVELTDEQKITLYAHGLIKETAARCVMIIVSHPLHIITIRTMAQFVGREEIYGGIFASFKEIFRQDGVLGFFSGLVPRLVGEILTLWVGATAAFLINTYIVEEETLKGYVKASMSYLASALFYPFVVVSNVVIVNDCGLKAGLPNNMPIYSSWTDCWSHLSAIGQLKRGSSILWRYYSGPYMSPYMGPSGHRPYAHALALTWK</sequence>
<evidence type="ECO:0000256" key="2">
    <source>
        <dbReference type="ARBA" id="ARBA00006375"/>
    </source>
</evidence>
<feature type="transmembrane region" description="Helical" evidence="11">
    <location>
        <begin position="198"/>
        <end position="220"/>
    </location>
</feature>
<evidence type="ECO:0000256" key="11">
    <source>
        <dbReference type="SAM" id="Phobius"/>
    </source>
</evidence>